<feature type="transmembrane region" description="Helical" evidence="1">
    <location>
        <begin position="68"/>
        <end position="90"/>
    </location>
</feature>
<protein>
    <submittedName>
        <fullName evidence="2">Uncharacterized protein</fullName>
    </submittedName>
</protein>
<name>A0A1I5YLC7_9ACTN</name>
<evidence type="ECO:0000313" key="2">
    <source>
        <dbReference type="EMBL" id="SFQ44962.1"/>
    </source>
</evidence>
<dbReference type="EMBL" id="FOVH01000034">
    <property type="protein sequence ID" value="SFQ44962.1"/>
    <property type="molecule type" value="Genomic_DNA"/>
</dbReference>
<dbReference type="AlphaFoldDB" id="A0A1I5YLC7"/>
<keyword evidence="1" id="KW-0812">Transmembrane</keyword>
<dbReference type="OrthoDB" id="4217684at2"/>
<evidence type="ECO:0000313" key="3">
    <source>
        <dbReference type="Proteomes" id="UP000183413"/>
    </source>
</evidence>
<feature type="transmembrane region" description="Helical" evidence="1">
    <location>
        <begin position="102"/>
        <end position="124"/>
    </location>
</feature>
<proteinExistence type="predicted"/>
<keyword evidence="3" id="KW-1185">Reference proteome</keyword>
<gene>
    <name evidence="2" type="ORF">SAMN04489713_13429</name>
</gene>
<evidence type="ECO:0000256" key="1">
    <source>
        <dbReference type="SAM" id="Phobius"/>
    </source>
</evidence>
<dbReference type="InParanoid" id="A0A1I5YLC7"/>
<accession>A0A1I5YLC7</accession>
<reference evidence="2 3" key="1">
    <citation type="submission" date="2016-10" db="EMBL/GenBank/DDBJ databases">
        <authorList>
            <person name="de Groot N.N."/>
        </authorList>
    </citation>
    <scope>NUCLEOTIDE SEQUENCE [LARGE SCALE GENOMIC DNA]</scope>
    <source>
        <strain evidence="2 3">DSM 43067</strain>
    </source>
</reference>
<feature type="transmembrane region" description="Helical" evidence="1">
    <location>
        <begin position="38"/>
        <end position="56"/>
    </location>
</feature>
<feature type="transmembrane region" description="Helical" evidence="1">
    <location>
        <begin position="136"/>
        <end position="162"/>
    </location>
</feature>
<organism evidence="2 3">
    <name type="scientific">Actinomadura madurae</name>
    <dbReference type="NCBI Taxonomy" id="1993"/>
    <lineage>
        <taxon>Bacteria</taxon>
        <taxon>Bacillati</taxon>
        <taxon>Actinomycetota</taxon>
        <taxon>Actinomycetes</taxon>
        <taxon>Streptosporangiales</taxon>
        <taxon>Thermomonosporaceae</taxon>
        <taxon>Actinomadura</taxon>
    </lineage>
</organism>
<dbReference type="RefSeq" id="WP_143118874.1">
    <property type="nucleotide sequence ID" value="NZ_CP094265.1"/>
</dbReference>
<keyword evidence="1" id="KW-1133">Transmembrane helix</keyword>
<dbReference type="eggNOG" id="ENOG5032YXE">
    <property type="taxonomic scope" value="Bacteria"/>
</dbReference>
<dbReference type="Proteomes" id="UP000183413">
    <property type="component" value="Unassembled WGS sequence"/>
</dbReference>
<sequence length="241" mass="26060">MRGIRRLNPLLAARAVFRPSRPDLITDARVRKLQVARAWAGIVVTLGVAVVYKATAPEALASDRFNDAWLNVLILTCALPLVVGAFIMAARPPSRGAFARRLRYPLIAVGAMFGSMFTFVLAAAPTFKGLRDAAGPIVLIPGGVILVLWMAPFALYGIVLSLTNVFRTADIHEVVPPLVSVSASWVMAVVNLFTDAYEGVPTTLATALLLGAPLTVSALAYYEMRRLRLLHGITLRNTLLR</sequence>
<feature type="transmembrane region" description="Helical" evidence="1">
    <location>
        <begin position="174"/>
        <end position="194"/>
    </location>
</feature>
<feature type="transmembrane region" description="Helical" evidence="1">
    <location>
        <begin position="200"/>
        <end position="222"/>
    </location>
</feature>
<keyword evidence="1" id="KW-0472">Membrane</keyword>